<gene>
    <name evidence="3" type="ORF">J8F10_27765</name>
</gene>
<keyword evidence="2" id="KW-1133">Transmembrane helix</keyword>
<evidence type="ECO:0000313" key="3">
    <source>
        <dbReference type="EMBL" id="MBP3959059.1"/>
    </source>
</evidence>
<evidence type="ECO:0000256" key="1">
    <source>
        <dbReference type="SAM" id="MobiDB-lite"/>
    </source>
</evidence>
<accession>A0ABS5BZE2</accession>
<organism evidence="3 4">
    <name type="scientific">Gemmata palustris</name>
    <dbReference type="NCBI Taxonomy" id="2822762"/>
    <lineage>
        <taxon>Bacteria</taxon>
        <taxon>Pseudomonadati</taxon>
        <taxon>Planctomycetota</taxon>
        <taxon>Planctomycetia</taxon>
        <taxon>Gemmatales</taxon>
        <taxon>Gemmataceae</taxon>
        <taxon>Gemmata</taxon>
    </lineage>
</organism>
<name>A0ABS5BZE2_9BACT</name>
<sequence length="163" mass="17283">MPIVYHCPHCRQPVTVPDAVLGQAIGCPHCRGAFQTFPAQAPTPVPSAQQPLSLDDEPADTGNGFDQLDSPRRGRNGSASRYRAQKKGTPLPNITATIAAVIGSALVMVYNQANRRPGQGFDIKEVLISAVVGGISAGIGFGIGKLIEGNTNTYSKRSRRDED</sequence>
<dbReference type="EMBL" id="JAGKQQ010000001">
    <property type="protein sequence ID" value="MBP3959059.1"/>
    <property type="molecule type" value="Genomic_DNA"/>
</dbReference>
<evidence type="ECO:0000313" key="4">
    <source>
        <dbReference type="Proteomes" id="UP000676565"/>
    </source>
</evidence>
<reference evidence="3 4" key="1">
    <citation type="submission" date="2021-04" db="EMBL/GenBank/DDBJ databases">
        <authorList>
            <person name="Ivanova A."/>
        </authorList>
    </citation>
    <scope>NUCLEOTIDE SEQUENCE [LARGE SCALE GENOMIC DNA]</scope>
    <source>
        <strain evidence="3 4">G18</strain>
    </source>
</reference>
<dbReference type="Gene3D" id="2.20.28.160">
    <property type="match status" value="1"/>
</dbReference>
<keyword evidence="2" id="KW-0472">Membrane</keyword>
<dbReference type="Proteomes" id="UP000676565">
    <property type="component" value="Unassembled WGS sequence"/>
</dbReference>
<proteinExistence type="predicted"/>
<evidence type="ECO:0000256" key="2">
    <source>
        <dbReference type="SAM" id="Phobius"/>
    </source>
</evidence>
<evidence type="ECO:0008006" key="5">
    <source>
        <dbReference type="Google" id="ProtNLM"/>
    </source>
</evidence>
<feature type="transmembrane region" description="Helical" evidence="2">
    <location>
        <begin position="91"/>
        <end position="110"/>
    </location>
</feature>
<comment type="caution">
    <text evidence="3">The sequence shown here is derived from an EMBL/GenBank/DDBJ whole genome shotgun (WGS) entry which is preliminary data.</text>
</comment>
<keyword evidence="2" id="KW-0812">Transmembrane</keyword>
<feature type="region of interest" description="Disordered" evidence="1">
    <location>
        <begin position="41"/>
        <end position="88"/>
    </location>
</feature>
<feature type="transmembrane region" description="Helical" evidence="2">
    <location>
        <begin position="126"/>
        <end position="147"/>
    </location>
</feature>
<keyword evidence="4" id="KW-1185">Reference proteome</keyword>
<protein>
    <recommendedName>
        <fullName evidence="5">Zinc ribbon domain-containing protein</fullName>
    </recommendedName>
</protein>
<dbReference type="RefSeq" id="WP_210659566.1">
    <property type="nucleotide sequence ID" value="NZ_JAGKQQ010000001.1"/>
</dbReference>